<dbReference type="Proteomes" id="UP001365846">
    <property type="component" value="Unassembled WGS sequence"/>
</dbReference>
<evidence type="ECO:0000259" key="7">
    <source>
        <dbReference type="Pfam" id="PF01068"/>
    </source>
</evidence>
<dbReference type="EMBL" id="JBBKZU010000001">
    <property type="protein sequence ID" value="MEJ8809692.1"/>
    <property type="molecule type" value="Genomic_DNA"/>
</dbReference>
<evidence type="ECO:0000256" key="5">
    <source>
        <dbReference type="ARBA" id="ARBA00023204"/>
    </source>
</evidence>
<evidence type="ECO:0000256" key="4">
    <source>
        <dbReference type="ARBA" id="ARBA00022763"/>
    </source>
</evidence>
<protein>
    <submittedName>
        <fullName evidence="9">DNA ligase</fullName>
        <ecNumber evidence="9">6.5.1.1</ecNumber>
    </submittedName>
</protein>
<dbReference type="InterPro" id="IPR050326">
    <property type="entry name" value="NAD_dep_DNA_ligaseB"/>
</dbReference>
<keyword evidence="3" id="KW-0235">DNA replication</keyword>
<dbReference type="InterPro" id="IPR029319">
    <property type="entry name" value="DNA_ligase_OB"/>
</dbReference>
<sequence>MSFSIRLGREARMAISRRSFLLAAAGATFGLARIPDAGAQPAQKAPAPVMLAEVYRPGMPLDDYWVSEKYDGIRGYWDGKQLWTRSGELIAAPRWFTEALPAEPLDGELWAGRGRFSQTVSTVRSQPPSDAAWREIRFMVFDVPAQPGDFTARLAYLRKLLPITSVPWVVAVPQQRATTAEDLEALLEKTMQMGGEGLMLHRGASRYHAERSNDLLKVKAYDEAEARVVGHVGGRGKHGGRLGALLVEMPEGKRFKLGGGFTDAERENPPPVGAWVTYRYNGTNPSGVPRFARFLRVREDMDF</sequence>
<evidence type="ECO:0000256" key="1">
    <source>
        <dbReference type="ARBA" id="ARBA00001968"/>
    </source>
</evidence>
<comment type="catalytic activity">
    <reaction evidence="6">
        <text>ATP + (deoxyribonucleotide)n-3'-hydroxyl + 5'-phospho-(deoxyribonucleotide)m = (deoxyribonucleotide)n+m + AMP + diphosphate.</text>
        <dbReference type="EC" id="6.5.1.1"/>
    </reaction>
</comment>
<evidence type="ECO:0000256" key="2">
    <source>
        <dbReference type="ARBA" id="ARBA00022598"/>
    </source>
</evidence>
<dbReference type="Gene3D" id="3.30.1490.70">
    <property type="match status" value="1"/>
</dbReference>
<gene>
    <name evidence="9" type="ORF">WKW77_01335</name>
</gene>
<dbReference type="InterPro" id="IPR006311">
    <property type="entry name" value="TAT_signal"/>
</dbReference>
<evidence type="ECO:0000259" key="8">
    <source>
        <dbReference type="Pfam" id="PF14743"/>
    </source>
</evidence>
<dbReference type="CDD" id="cd08041">
    <property type="entry name" value="OBF_kDNA_ligase_like"/>
    <property type="match status" value="1"/>
</dbReference>
<dbReference type="InterPro" id="IPR012340">
    <property type="entry name" value="NA-bd_OB-fold"/>
</dbReference>
<dbReference type="SUPFAM" id="SSF50249">
    <property type="entry name" value="Nucleic acid-binding proteins"/>
    <property type="match status" value="1"/>
</dbReference>
<evidence type="ECO:0000256" key="3">
    <source>
        <dbReference type="ARBA" id="ARBA00022705"/>
    </source>
</evidence>
<keyword evidence="4" id="KW-0227">DNA damage</keyword>
<reference evidence="9 10" key="1">
    <citation type="submission" date="2024-03" db="EMBL/GenBank/DDBJ databases">
        <title>Novel species of the genus Variovorax.</title>
        <authorList>
            <person name="Liu Q."/>
            <person name="Xin Y.-H."/>
        </authorList>
    </citation>
    <scope>NUCLEOTIDE SEQUENCE [LARGE SCALE GENOMIC DNA]</scope>
    <source>
        <strain evidence="9 10">KACC 18899</strain>
    </source>
</reference>
<dbReference type="Pfam" id="PF14743">
    <property type="entry name" value="DNA_ligase_OB_2"/>
    <property type="match status" value="1"/>
</dbReference>
<dbReference type="EC" id="6.5.1.1" evidence="9"/>
<feature type="domain" description="DNA ligase OB-like" evidence="8">
    <location>
        <begin position="234"/>
        <end position="298"/>
    </location>
</feature>
<organism evidence="9 10">
    <name type="scientific">Variovorax ureilyticus</name>
    <dbReference type="NCBI Taxonomy" id="1836198"/>
    <lineage>
        <taxon>Bacteria</taxon>
        <taxon>Pseudomonadati</taxon>
        <taxon>Pseudomonadota</taxon>
        <taxon>Betaproteobacteria</taxon>
        <taxon>Burkholderiales</taxon>
        <taxon>Comamonadaceae</taxon>
        <taxon>Variovorax</taxon>
    </lineage>
</organism>
<keyword evidence="5" id="KW-0234">DNA repair</keyword>
<dbReference type="InterPro" id="IPR012310">
    <property type="entry name" value="DNA_ligase_ATP-dep_cent"/>
</dbReference>
<comment type="caution">
    <text evidence="9">The sequence shown here is derived from an EMBL/GenBank/DDBJ whole genome shotgun (WGS) entry which is preliminary data.</text>
</comment>
<comment type="cofactor">
    <cofactor evidence="1">
        <name>a divalent metal cation</name>
        <dbReference type="ChEBI" id="CHEBI:60240"/>
    </cofactor>
</comment>
<dbReference type="PROSITE" id="PS51318">
    <property type="entry name" value="TAT"/>
    <property type="match status" value="1"/>
</dbReference>
<evidence type="ECO:0000256" key="6">
    <source>
        <dbReference type="ARBA" id="ARBA00034003"/>
    </source>
</evidence>
<dbReference type="PANTHER" id="PTHR47810">
    <property type="entry name" value="DNA LIGASE"/>
    <property type="match status" value="1"/>
</dbReference>
<dbReference type="CDD" id="cd07896">
    <property type="entry name" value="Adenylation_kDNA_ligase_like"/>
    <property type="match status" value="1"/>
</dbReference>
<dbReference type="GO" id="GO:0003910">
    <property type="term" value="F:DNA ligase (ATP) activity"/>
    <property type="evidence" value="ECO:0007669"/>
    <property type="project" value="UniProtKB-EC"/>
</dbReference>
<dbReference type="NCBIfam" id="NF006592">
    <property type="entry name" value="PRK09125.1"/>
    <property type="match status" value="1"/>
</dbReference>
<keyword evidence="2 9" id="KW-0436">Ligase</keyword>
<keyword evidence="10" id="KW-1185">Reference proteome</keyword>
<dbReference type="PANTHER" id="PTHR47810:SF1">
    <property type="entry name" value="DNA LIGASE B"/>
    <property type="match status" value="1"/>
</dbReference>
<dbReference type="Pfam" id="PF01068">
    <property type="entry name" value="DNA_ligase_A_M"/>
    <property type="match status" value="1"/>
</dbReference>
<name>A0ABU8V7R5_9BURK</name>
<dbReference type="Gene3D" id="2.40.50.140">
    <property type="entry name" value="Nucleic acid-binding proteins"/>
    <property type="match status" value="1"/>
</dbReference>
<proteinExistence type="predicted"/>
<dbReference type="SUPFAM" id="SSF56091">
    <property type="entry name" value="DNA ligase/mRNA capping enzyme, catalytic domain"/>
    <property type="match status" value="1"/>
</dbReference>
<evidence type="ECO:0000313" key="9">
    <source>
        <dbReference type="EMBL" id="MEJ8809692.1"/>
    </source>
</evidence>
<dbReference type="Gene3D" id="3.30.470.30">
    <property type="entry name" value="DNA ligase/mRNA capping enzyme"/>
    <property type="match status" value="1"/>
</dbReference>
<evidence type="ECO:0000313" key="10">
    <source>
        <dbReference type="Proteomes" id="UP001365846"/>
    </source>
</evidence>
<feature type="domain" description="ATP-dependent DNA ligase family profile" evidence="7">
    <location>
        <begin position="66"/>
        <end position="219"/>
    </location>
</feature>
<accession>A0ABU8V7R5</accession>